<organism evidence="1 2">
    <name type="scientific">Durusdinium trenchii</name>
    <dbReference type="NCBI Taxonomy" id="1381693"/>
    <lineage>
        <taxon>Eukaryota</taxon>
        <taxon>Sar</taxon>
        <taxon>Alveolata</taxon>
        <taxon>Dinophyceae</taxon>
        <taxon>Suessiales</taxon>
        <taxon>Symbiodiniaceae</taxon>
        <taxon>Durusdinium</taxon>
    </lineage>
</organism>
<name>A0ABP0J1P7_9DINO</name>
<protein>
    <submittedName>
        <fullName evidence="1">Uncharacterized protein</fullName>
    </submittedName>
</protein>
<comment type="caution">
    <text evidence="1">The sequence shown here is derived from an EMBL/GenBank/DDBJ whole genome shotgun (WGS) entry which is preliminary data.</text>
</comment>
<gene>
    <name evidence="1" type="ORF">CCMP2556_LOCUS9181</name>
</gene>
<reference evidence="1 2" key="1">
    <citation type="submission" date="2024-02" db="EMBL/GenBank/DDBJ databases">
        <authorList>
            <person name="Chen Y."/>
            <person name="Shah S."/>
            <person name="Dougan E. K."/>
            <person name="Thang M."/>
            <person name="Chan C."/>
        </authorList>
    </citation>
    <scope>NUCLEOTIDE SEQUENCE [LARGE SCALE GENOMIC DNA]</scope>
</reference>
<evidence type="ECO:0000313" key="2">
    <source>
        <dbReference type="Proteomes" id="UP001642484"/>
    </source>
</evidence>
<accession>A0ABP0J1P7</accession>
<keyword evidence="2" id="KW-1185">Reference proteome</keyword>
<evidence type="ECO:0000313" key="1">
    <source>
        <dbReference type="EMBL" id="CAK9008267.1"/>
    </source>
</evidence>
<sequence>MEALASRAGTDSGDIYRSWSFGASASLTNASRHSRQRFQRRTSIPILCTRRRKKTFADLRGTSKSMLDDWSDLCWTTLREDGVENNRWTKRTTVVYGQAEQTREQTLTYVVFSLTPVFCDLTCFDPGAWLLTS</sequence>
<proteinExistence type="predicted"/>
<dbReference type="Proteomes" id="UP001642484">
    <property type="component" value="Unassembled WGS sequence"/>
</dbReference>
<dbReference type="EMBL" id="CAXAMN010004224">
    <property type="protein sequence ID" value="CAK9008267.1"/>
    <property type="molecule type" value="Genomic_DNA"/>
</dbReference>